<dbReference type="Gene3D" id="6.10.340.10">
    <property type="match status" value="1"/>
</dbReference>
<keyword evidence="8" id="KW-0067">ATP-binding</keyword>
<evidence type="ECO:0000256" key="9">
    <source>
        <dbReference type="ARBA" id="ARBA00022989"/>
    </source>
</evidence>
<evidence type="ECO:0000256" key="1">
    <source>
        <dbReference type="ARBA" id="ARBA00004651"/>
    </source>
</evidence>
<dbReference type="Pfam" id="PF06580">
    <property type="entry name" value="His_kinase"/>
    <property type="match status" value="1"/>
</dbReference>
<protein>
    <submittedName>
        <fullName evidence="15">Two-component sensor histidine kinase-like protein</fullName>
        <ecNumber evidence="15">2.7.3.-</ecNumber>
    </submittedName>
</protein>
<organism evidence="15 16">
    <name type="scientific">Thermobacillus xylanilyticus</name>
    <dbReference type="NCBI Taxonomy" id="76633"/>
    <lineage>
        <taxon>Bacteria</taxon>
        <taxon>Bacillati</taxon>
        <taxon>Bacillota</taxon>
        <taxon>Bacilli</taxon>
        <taxon>Bacillales</taxon>
        <taxon>Paenibacillaceae</taxon>
        <taxon>Thermobacillus</taxon>
    </lineage>
</organism>
<feature type="coiled-coil region" evidence="12">
    <location>
        <begin position="361"/>
        <end position="388"/>
    </location>
</feature>
<dbReference type="SUPFAM" id="SSF158472">
    <property type="entry name" value="HAMP domain-like"/>
    <property type="match status" value="1"/>
</dbReference>
<dbReference type="InterPro" id="IPR050640">
    <property type="entry name" value="Bact_2-comp_sensor_kinase"/>
</dbReference>
<evidence type="ECO:0000256" key="3">
    <source>
        <dbReference type="ARBA" id="ARBA00022553"/>
    </source>
</evidence>
<feature type="domain" description="HAMP" evidence="14">
    <location>
        <begin position="321"/>
        <end position="373"/>
    </location>
</feature>
<keyword evidence="3" id="KW-0597">Phosphoprotein</keyword>
<evidence type="ECO:0000313" key="16">
    <source>
        <dbReference type="Proteomes" id="UP000681526"/>
    </source>
</evidence>
<keyword evidence="5 13" id="KW-0812">Transmembrane</keyword>
<evidence type="ECO:0000256" key="6">
    <source>
        <dbReference type="ARBA" id="ARBA00022741"/>
    </source>
</evidence>
<keyword evidence="10" id="KW-0902">Two-component regulatory system</keyword>
<keyword evidence="7" id="KW-0418">Kinase</keyword>
<dbReference type="PANTHER" id="PTHR34220:SF11">
    <property type="entry name" value="SENSOR PROTEIN KINASE HPTS"/>
    <property type="match status" value="1"/>
</dbReference>
<dbReference type="Gene3D" id="3.30.565.10">
    <property type="entry name" value="Histidine kinase-like ATPase, C-terminal domain"/>
    <property type="match status" value="1"/>
</dbReference>
<evidence type="ECO:0000256" key="11">
    <source>
        <dbReference type="ARBA" id="ARBA00023136"/>
    </source>
</evidence>
<dbReference type="EC" id="2.7.3.-" evidence="15"/>
<feature type="transmembrane region" description="Helical" evidence="13">
    <location>
        <begin position="12"/>
        <end position="34"/>
    </location>
</feature>
<dbReference type="GO" id="GO:0016740">
    <property type="term" value="F:transferase activity"/>
    <property type="evidence" value="ECO:0007669"/>
    <property type="project" value="UniProtKB-KW"/>
</dbReference>
<feature type="transmembrane region" description="Helical" evidence="13">
    <location>
        <begin position="300"/>
        <end position="319"/>
    </location>
</feature>
<dbReference type="Pfam" id="PF00672">
    <property type="entry name" value="HAMP"/>
    <property type="match status" value="1"/>
</dbReference>
<comment type="caution">
    <text evidence="15">The sequence shown here is derived from an EMBL/GenBank/DDBJ whole genome shotgun (WGS) entry which is preliminary data.</text>
</comment>
<gene>
    <name evidence="15" type="primary">txxe90-yesM1</name>
    <name evidence="15" type="ORF">TXXE_04140</name>
</gene>
<keyword evidence="6" id="KW-0547">Nucleotide-binding</keyword>
<dbReference type="Pfam" id="PF02518">
    <property type="entry name" value="HATPase_c"/>
    <property type="match status" value="1"/>
</dbReference>
<accession>A0ABM8V160</accession>
<evidence type="ECO:0000313" key="15">
    <source>
        <dbReference type="EMBL" id="CAG5080280.1"/>
    </source>
</evidence>
<dbReference type="PANTHER" id="PTHR34220">
    <property type="entry name" value="SENSOR HISTIDINE KINASE YPDA"/>
    <property type="match status" value="1"/>
</dbReference>
<keyword evidence="11 13" id="KW-0472">Membrane</keyword>
<dbReference type="InterPro" id="IPR036890">
    <property type="entry name" value="HATPase_C_sf"/>
</dbReference>
<dbReference type="EMBL" id="CAJRAY010000018">
    <property type="protein sequence ID" value="CAG5080280.1"/>
    <property type="molecule type" value="Genomic_DNA"/>
</dbReference>
<dbReference type="RefSeq" id="WP_213483582.1">
    <property type="nucleotide sequence ID" value="NZ_CAJRAY010000018.1"/>
</dbReference>
<dbReference type="Proteomes" id="UP000681526">
    <property type="component" value="Unassembled WGS sequence"/>
</dbReference>
<evidence type="ECO:0000256" key="2">
    <source>
        <dbReference type="ARBA" id="ARBA00022475"/>
    </source>
</evidence>
<dbReference type="CDD" id="cd06225">
    <property type="entry name" value="HAMP"/>
    <property type="match status" value="1"/>
</dbReference>
<evidence type="ECO:0000256" key="10">
    <source>
        <dbReference type="ARBA" id="ARBA00023012"/>
    </source>
</evidence>
<sequence length="597" mass="67443">MRKWLNRFQINGLFIKLFLVTVISIAAVSVLVTWSTIRLSERLFIDTFSIINSKVLSQINSGFQSLNTAIVTASNNMLQSGSVKQYLTESDGDSLTMAKSYYNMRKQMDQIATAIETYETAIIVKGINGRTYMTNRLIWPIAEADIDRHPVTLAAHEDPKRLLYLADFREADGAEPVIIAAKAMMERSTGFVYGTLFFAMRESEFKQLYSSYTSEGNDMVILDRSGTILSSNRGELIGRQVPELLGIAEDMHGHGRDYASMHLFDRNQIVLAEYLPFYDLYMVNLIDKQSILNTLVDTRTITLIVIGIVAGALIIVYMISRRLTRSLTRLVKQISNISKYEFGHYVSETGSYETRQLARAFNFMLDELKEYLAELDQAQRKKRNAELAALQRQINPHFLYNTLASIKIMVKQGSREKASETINALIALLQNAIGDVSETITVERDIELLRHYALIMEARNGDRIKLHDFVAPDCRDALVPKLMIQPFVENAFFHAFNRKAEGSVYVTVSRKGNTLVCEIVDNGDGMELDGGWPESKSRSRGHLFTGIGMRNVHERLTLLYGEPYGVQIQSRAGEGTTVQIELPYRTAKNIPSIQKSS</sequence>
<reference evidence="15 16" key="1">
    <citation type="submission" date="2021-04" db="EMBL/GenBank/DDBJ databases">
        <authorList>
            <person name="Rakotoarivonina H."/>
        </authorList>
    </citation>
    <scope>NUCLEOTIDE SEQUENCE [LARGE SCALE GENOMIC DNA]</scope>
    <source>
        <strain evidence="15 16">XE</strain>
    </source>
</reference>
<evidence type="ECO:0000256" key="12">
    <source>
        <dbReference type="SAM" id="Coils"/>
    </source>
</evidence>
<dbReference type="SMART" id="SM00304">
    <property type="entry name" value="HAMP"/>
    <property type="match status" value="1"/>
</dbReference>
<keyword evidence="4 15" id="KW-0808">Transferase</keyword>
<keyword evidence="16" id="KW-1185">Reference proteome</keyword>
<dbReference type="PROSITE" id="PS50885">
    <property type="entry name" value="HAMP"/>
    <property type="match status" value="1"/>
</dbReference>
<evidence type="ECO:0000256" key="7">
    <source>
        <dbReference type="ARBA" id="ARBA00022777"/>
    </source>
</evidence>
<comment type="subcellular location">
    <subcellularLocation>
        <location evidence="1">Cell membrane</location>
        <topology evidence="1">Multi-pass membrane protein</topology>
    </subcellularLocation>
</comment>
<evidence type="ECO:0000256" key="5">
    <source>
        <dbReference type="ARBA" id="ARBA00022692"/>
    </source>
</evidence>
<name>A0ABM8V160_THEXY</name>
<evidence type="ECO:0000256" key="4">
    <source>
        <dbReference type="ARBA" id="ARBA00022679"/>
    </source>
</evidence>
<evidence type="ECO:0000256" key="8">
    <source>
        <dbReference type="ARBA" id="ARBA00022840"/>
    </source>
</evidence>
<keyword evidence="2" id="KW-1003">Cell membrane</keyword>
<keyword evidence="9 13" id="KW-1133">Transmembrane helix</keyword>
<proteinExistence type="predicted"/>
<dbReference type="InterPro" id="IPR010559">
    <property type="entry name" value="Sig_transdc_His_kin_internal"/>
</dbReference>
<keyword evidence="12" id="KW-0175">Coiled coil</keyword>
<dbReference type="SUPFAM" id="SSF55874">
    <property type="entry name" value="ATPase domain of HSP90 chaperone/DNA topoisomerase II/histidine kinase"/>
    <property type="match status" value="1"/>
</dbReference>
<dbReference type="InterPro" id="IPR003594">
    <property type="entry name" value="HATPase_dom"/>
</dbReference>
<dbReference type="InterPro" id="IPR003660">
    <property type="entry name" value="HAMP_dom"/>
</dbReference>
<evidence type="ECO:0000259" key="14">
    <source>
        <dbReference type="PROSITE" id="PS50885"/>
    </source>
</evidence>
<evidence type="ECO:0000256" key="13">
    <source>
        <dbReference type="SAM" id="Phobius"/>
    </source>
</evidence>